<dbReference type="PROSITE" id="PS51257">
    <property type="entry name" value="PROKAR_LIPOPROTEIN"/>
    <property type="match status" value="1"/>
</dbReference>
<dbReference type="EMBL" id="JAHYQA010000006">
    <property type="protein sequence ID" value="MCE9237945.1"/>
    <property type="molecule type" value="Genomic_DNA"/>
</dbReference>
<dbReference type="AlphaFoldDB" id="A0A174I5R9"/>
<name>A0A174I5R9_BACT4</name>
<dbReference type="Proteomes" id="UP001200544">
    <property type="component" value="Unassembled WGS sequence"/>
</dbReference>
<reference evidence="1 3" key="1">
    <citation type="submission" date="2015-09" db="EMBL/GenBank/DDBJ databases">
        <authorList>
            <consortium name="Pathogen Informatics"/>
        </authorList>
    </citation>
    <scope>NUCLEOTIDE SEQUENCE [LARGE SCALE GENOMIC DNA]</scope>
    <source>
        <strain evidence="1 3">2789STDY5834899</strain>
    </source>
</reference>
<proteinExistence type="predicted"/>
<protein>
    <submittedName>
        <fullName evidence="2">DUF4221 domain-containing protein</fullName>
    </submittedName>
</protein>
<dbReference type="InterPro" id="IPR025316">
    <property type="entry name" value="DUF4221"/>
</dbReference>
<evidence type="ECO:0000313" key="1">
    <source>
        <dbReference type="EMBL" id="CUO81386.1"/>
    </source>
</evidence>
<dbReference type="Pfam" id="PF13970">
    <property type="entry name" value="DUF4221"/>
    <property type="match status" value="1"/>
</dbReference>
<dbReference type="EMBL" id="CZAP01000001">
    <property type="protein sequence ID" value="CUO81386.1"/>
    <property type="molecule type" value="Genomic_DNA"/>
</dbReference>
<gene>
    <name evidence="1" type="ORF">ERS852511_00178</name>
    <name evidence="2" type="ORF">K0H07_12420</name>
</gene>
<reference evidence="2" key="2">
    <citation type="submission" date="2021-07" db="EMBL/GenBank/DDBJ databases">
        <title>Comparative genomics of Bacteroides fragilis group isolates reveals species-dependent resistance mechanisms and validates clinical tools for resistance prediction.</title>
        <authorList>
            <person name="Wallace M.J."/>
            <person name="Jean S."/>
            <person name="Wallace M.A."/>
            <person name="Carey-Ann B.D."/>
            <person name="Dantas G."/>
        </authorList>
    </citation>
    <scope>NUCLEOTIDE SEQUENCE</scope>
    <source>
        <strain evidence="2">BJH_160</strain>
    </source>
</reference>
<accession>A0A174I5R9</accession>
<dbReference type="RefSeq" id="WP_055298314.1">
    <property type="nucleotide sequence ID" value="NZ_CZAP01000001.1"/>
</dbReference>
<dbReference type="Proteomes" id="UP000095576">
    <property type="component" value="Unassembled WGS sequence"/>
</dbReference>
<evidence type="ECO:0000313" key="2">
    <source>
        <dbReference type="EMBL" id="MCE9237945.1"/>
    </source>
</evidence>
<evidence type="ECO:0000313" key="3">
    <source>
        <dbReference type="Proteomes" id="UP000095576"/>
    </source>
</evidence>
<sequence length="387" mass="44597">MKRIEKMTKVLIGLSFLFFYACSGDKAHDRVGEKLYTFDSGKDKMIFLDSMTTQESNYIQLIDDDRLAIYNKPENTICIFSINEGKEIEKKRLYKEGPNAVLGIQGFYYQSKDSVWLYRSWEQEFVLVNESGEIIEKKILADKLPPLDKQVPYSVSPLPLGDLPISKNGNMLILQGMNGPGVEDGLQPATTILYDLNSDKVRVANPYPAIYGDMDKINERWGTFSYRVTPYTLNDKNEMIVSFPASDDISVYNIKDDSYQNFFAGYSSETDITSLSLGSSQTDLHRQYLEQYQYAGILYDKYHDLYYRLVMLPTFDYDLRIPNTQYKELAIIILNSSFKKVGEYKLGKAGYKYRNVFVTKAGLYINVPSDDDDYLKFITLKVRKNEN</sequence>
<organism evidence="1 3">
    <name type="scientific">Bacteroides thetaiotaomicron</name>
    <dbReference type="NCBI Taxonomy" id="818"/>
    <lineage>
        <taxon>Bacteria</taxon>
        <taxon>Pseudomonadati</taxon>
        <taxon>Bacteroidota</taxon>
        <taxon>Bacteroidia</taxon>
        <taxon>Bacteroidales</taxon>
        <taxon>Bacteroidaceae</taxon>
        <taxon>Bacteroides</taxon>
    </lineage>
</organism>